<comment type="caution">
    <text evidence="3">The sequence shown here is derived from an EMBL/GenBank/DDBJ whole genome shotgun (WGS) entry which is preliminary data.</text>
</comment>
<reference evidence="3" key="1">
    <citation type="submission" date="2016-04" db="EMBL/GenBank/DDBJ databases">
        <authorList>
            <person name="Nguyen H.D."/>
            <person name="Samba Siva P."/>
            <person name="Cullis J."/>
            <person name="Levesque C.A."/>
            <person name="Hambleton S."/>
        </authorList>
    </citation>
    <scope>NUCLEOTIDE SEQUENCE</scope>
    <source>
        <strain evidence="3">DAOMC 236416</strain>
    </source>
</reference>
<sequence>MAESPERERERQPHFDHPFLPFGYSRHAAFSSSSRSAPSSPQALYPSLPCLPAPSVPPLSFDSLCTSLASIAPPTYKVPPLPLTRPKGAPSYFDEVAEPSFQLLRAEYQRAFQDPDPRLRLDHFFDVLLAWVRGLFAEYEHHRVTVEGNWRRQQAIRRNIGRAYHPNAALTFLASYWDHLYNRLGVSNFVRREYKIRNDTLRRAHEQLTSEVEILEAKLQAEKERADHEQLRADHHEKQLASSELECRHLQRTLQRQVHDSALQSSCAETQQQSNVSLASSRAQDNLIDDLRSQLAAKTAEGYQQSLRNIELERQVLRSRQLNRQLLEDVELADYSDLQRRIAEHETSIVALVRQDRINVDLIRDLRGRLQQLGDTGIPEQPPQSLLTDAHNEARVISQELSETRARERILTRLAVETADFDVEEFPEGQELILEDSDCSASNIPAPGYSSPPATSPPVFRSASPLPPVVALSPSGILTTQVTSPSRDSSVIPAPPARLTEANLRRDPKERALGFHFGLSTPRTAFPLPPRPSRSPSIAGSPYSGTTTVSAPSSPSANPSFGSFD</sequence>
<dbReference type="Proteomes" id="UP000077521">
    <property type="component" value="Unassembled WGS sequence"/>
</dbReference>
<gene>
    <name evidence="3" type="ORF">A4X13_0g4741</name>
</gene>
<protein>
    <submittedName>
        <fullName evidence="3">Uncharacterized protein</fullName>
    </submittedName>
</protein>
<dbReference type="EMBL" id="LWDF02000326">
    <property type="protein sequence ID" value="KAE8250422.1"/>
    <property type="molecule type" value="Genomic_DNA"/>
</dbReference>
<evidence type="ECO:0000256" key="1">
    <source>
        <dbReference type="SAM" id="Coils"/>
    </source>
</evidence>
<accession>A0A8T8SWI6</accession>
<proteinExistence type="predicted"/>
<evidence type="ECO:0000256" key="2">
    <source>
        <dbReference type="SAM" id="MobiDB-lite"/>
    </source>
</evidence>
<dbReference type="AlphaFoldDB" id="A0A8T8SWI6"/>
<feature type="region of interest" description="Disordered" evidence="2">
    <location>
        <begin position="480"/>
        <end position="499"/>
    </location>
</feature>
<feature type="compositionally biased region" description="Low complexity" evidence="2">
    <location>
        <begin position="534"/>
        <end position="565"/>
    </location>
</feature>
<name>A0A8T8SWI6_9BASI</name>
<feature type="compositionally biased region" description="Polar residues" evidence="2">
    <location>
        <begin position="480"/>
        <end position="489"/>
    </location>
</feature>
<feature type="region of interest" description="Disordered" evidence="2">
    <location>
        <begin position="1"/>
        <end position="20"/>
    </location>
</feature>
<reference evidence="3" key="2">
    <citation type="journal article" date="2019" name="IMA Fungus">
        <title>Genome sequencing and comparison of five Tilletia species to identify candidate genes for the detection of regulated species infecting wheat.</title>
        <authorList>
            <person name="Nguyen H.D.T."/>
            <person name="Sultana T."/>
            <person name="Kesanakurti P."/>
            <person name="Hambleton S."/>
        </authorList>
    </citation>
    <scope>NUCLEOTIDE SEQUENCE</scope>
    <source>
        <strain evidence="3">DAOMC 236416</strain>
    </source>
</reference>
<feature type="compositionally biased region" description="Basic and acidic residues" evidence="2">
    <location>
        <begin position="1"/>
        <end position="17"/>
    </location>
</feature>
<feature type="coiled-coil region" evidence="1">
    <location>
        <begin position="191"/>
        <end position="253"/>
    </location>
</feature>
<evidence type="ECO:0000313" key="4">
    <source>
        <dbReference type="Proteomes" id="UP000077521"/>
    </source>
</evidence>
<keyword evidence="4" id="KW-1185">Reference proteome</keyword>
<evidence type="ECO:0000313" key="3">
    <source>
        <dbReference type="EMBL" id="KAE8250422.1"/>
    </source>
</evidence>
<organism evidence="3 4">
    <name type="scientific">Tilletia indica</name>
    <dbReference type="NCBI Taxonomy" id="43049"/>
    <lineage>
        <taxon>Eukaryota</taxon>
        <taxon>Fungi</taxon>
        <taxon>Dikarya</taxon>
        <taxon>Basidiomycota</taxon>
        <taxon>Ustilaginomycotina</taxon>
        <taxon>Exobasidiomycetes</taxon>
        <taxon>Tilletiales</taxon>
        <taxon>Tilletiaceae</taxon>
        <taxon>Tilletia</taxon>
    </lineage>
</organism>
<feature type="region of interest" description="Disordered" evidence="2">
    <location>
        <begin position="517"/>
        <end position="565"/>
    </location>
</feature>
<keyword evidence="1" id="KW-0175">Coiled coil</keyword>
<feature type="coiled-coil region" evidence="1">
    <location>
        <begin position="300"/>
        <end position="355"/>
    </location>
</feature>